<dbReference type="EMBL" id="JAGGMR010000001">
    <property type="protein sequence ID" value="MBP2189462.1"/>
    <property type="molecule type" value="Genomic_DNA"/>
</dbReference>
<name>A0ABS4QCT7_9NOCA</name>
<gene>
    <name evidence="1" type="ORF">BJ987_002363</name>
</gene>
<accession>A0ABS4QCT7</accession>
<reference evidence="1 2" key="1">
    <citation type="submission" date="2021-03" db="EMBL/GenBank/DDBJ databases">
        <title>Sequencing the genomes of 1000 actinobacteria strains.</title>
        <authorList>
            <person name="Klenk H.-P."/>
        </authorList>
    </citation>
    <scope>NUCLEOTIDE SEQUENCE [LARGE SCALE GENOMIC DNA]</scope>
    <source>
        <strain evidence="1 2">DSM 45516</strain>
    </source>
</reference>
<keyword evidence="2" id="KW-1185">Reference proteome</keyword>
<organism evidence="1 2">
    <name type="scientific">Nocardia goodfellowii</name>
    <dbReference type="NCBI Taxonomy" id="882446"/>
    <lineage>
        <taxon>Bacteria</taxon>
        <taxon>Bacillati</taxon>
        <taxon>Actinomycetota</taxon>
        <taxon>Actinomycetes</taxon>
        <taxon>Mycobacteriales</taxon>
        <taxon>Nocardiaceae</taxon>
        <taxon>Nocardia</taxon>
    </lineage>
</organism>
<evidence type="ECO:0000313" key="2">
    <source>
        <dbReference type="Proteomes" id="UP001519325"/>
    </source>
</evidence>
<sequence length="59" mass="6195">MFTVRAAGTMFATGAVDTAATWDIGAGKGDADLVRAHFLGQRDSPLQARNFPLSMVIVA</sequence>
<dbReference type="Proteomes" id="UP001519325">
    <property type="component" value="Unassembled WGS sequence"/>
</dbReference>
<evidence type="ECO:0000313" key="1">
    <source>
        <dbReference type="EMBL" id="MBP2189462.1"/>
    </source>
</evidence>
<protein>
    <submittedName>
        <fullName evidence="1">Uncharacterized protein</fullName>
    </submittedName>
</protein>
<dbReference type="RefSeq" id="WP_209888178.1">
    <property type="nucleotide sequence ID" value="NZ_JAGGMR010000001.1"/>
</dbReference>
<proteinExistence type="predicted"/>
<comment type="caution">
    <text evidence="1">The sequence shown here is derived from an EMBL/GenBank/DDBJ whole genome shotgun (WGS) entry which is preliminary data.</text>
</comment>